<dbReference type="InterPro" id="IPR056826">
    <property type="entry name" value="Agd3_CE"/>
</dbReference>
<evidence type="ECO:0000256" key="1">
    <source>
        <dbReference type="SAM" id="SignalP"/>
    </source>
</evidence>
<dbReference type="PANTHER" id="PTHR31002">
    <property type="entry name" value="SERIPAUPERIN"/>
    <property type="match status" value="1"/>
</dbReference>
<feature type="domain" description="Agd3 C-terminal" evidence="4">
    <location>
        <begin position="632"/>
        <end position="697"/>
    </location>
</feature>
<keyword evidence="6" id="KW-1185">Reference proteome</keyword>
<dbReference type="InterPro" id="IPR056825">
    <property type="entry name" value="Agd3_C"/>
</dbReference>
<protein>
    <recommendedName>
        <fullName evidence="7">Extracellular serine-rich protein</fullName>
    </recommendedName>
</protein>
<name>A0A6A6U6Y3_9PEZI</name>
<dbReference type="InterPro" id="IPR050788">
    <property type="entry name" value="Yeast_SRP1/TIP1_CWP"/>
</dbReference>
<accession>A0A6A6U6Y3</accession>
<dbReference type="PANTHER" id="PTHR31002:SF34">
    <property type="entry name" value="CELL WALL PROTEIN CWP1-RELATED"/>
    <property type="match status" value="1"/>
</dbReference>
<evidence type="ECO:0000313" key="6">
    <source>
        <dbReference type="Proteomes" id="UP000799302"/>
    </source>
</evidence>
<dbReference type="AlphaFoldDB" id="A0A6A6U6Y3"/>
<evidence type="ECO:0000259" key="2">
    <source>
        <dbReference type="Pfam" id="PF25115"/>
    </source>
</evidence>
<dbReference type="InterPro" id="IPR056827">
    <property type="entry name" value="CBM87_Agd3"/>
</dbReference>
<gene>
    <name evidence="5" type="ORF">BT63DRAFT_447735</name>
</gene>
<evidence type="ECO:0000259" key="3">
    <source>
        <dbReference type="Pfam" id="PF25116"/>
    </source>
</evidence>
<dbReference type="Proteomes" id="UP000799302">
    <property type="component" value="Unassembled WGS sequence"/>
</dbReference>
<evidence type="ECO:0000259" key="4">
    <source>
        <dbReference type="Pfam" id="PF25117"/>
    </source>
</evidence>
<dbReference type="Pfam" id="PF25115">
    <property type="entry name" value="Agd3_CE"/>
    <property type="match status" value="1"/>
</dbReference>
<feature type="chain" id="PRO_5025360429" description="Extracellular serine-rich protein" evidence="1">
    <location>
        <begin position="30"/>
        <end position="699"/>
    </location>
</feature>
<reference evidence="5" key="1">
    <citation type="journal article" date="2020" name="Stud. Mycol.">
        <title>101 Dothideomycetes genomes: a test case for predicting lifestyles and emergence of pathogens.</title>
        <authorList>
            <person name="Haridas S."/>
            <person name="Albert R."/>
            <person name="Binder M."/>
            <person name="Bloem J."/>
            <person name="Labutti K."/>
            <person name="Salamov A."/>
            <person name="Andreopoulos B."/>
            <person name="Baker S."/>
            <person name="Barry K."/>
            <person name="Bills G."/>
            <person name="Bluhm B."/>
            <person name="Cannon C."/>
            <person name="Castanera R."/>
            <person name="Culley D."/>
            <person name="Daum C."/>
            <person name="Ezra D."/>
            <person name="Gonzalez J."/>
            <person name="Henrissat B."/>
            <person name="Kuo A."/>
            <person name="Liang C."/>
            <person name="Lipzen A."/>
            <person name="Lutzoni F."/>
            <person name="Magnuson J."/>
            <person name="Mondo S."/>
            <person name="Nolan M."/>
            <person name="Ohm R."/>
            <person name="Pangilinan J."/>
            <person name="Park H.-J."/>
            <person name="Ramirez L."/>
            <person name="Alfaro M."/>
            <person name="Sun H."/>
            <person name="Tritt A."/>
            <person name="Yoshinaga Y."/>
            <person name="Zwiers L.-H."/>
            <person name="Turgeon B."/>
            <person name="Goodwin S."/>
            <person name="Spatafora J."/>
            <person name="Crous P."/>
            <person name="Grigoriev I."/>
        </authorList>
    </citation>
    <scope>NUCLEOTIDE SEQUENCE</scope>
    <source>
        <strain evidence="5">CBS 115976</strain>
    </source>
</reference>
<dbReference type="Pfam" id="PF25116">
    <property type="entry name" value="CBM87_Agd3"/>
    <property type="match status" value="1"/>
</dbReference>
<dbReference type="Pfam" id="PF25117">
    <property type="entry name" value="Agd3_C"/>
    <property type="match status" value="1"/>
</dbReference>
<proteinExistence type="predicted"/>
<evidence type="ECO:0000313" key="5">
    <source>
        <dbReference type="EMBL" id="KAF2666838.1"/>
    </source>
</evidence>
<keyword evidence="1" id="KW-0732">Signal</keyword>
<dbReference type="OrthoDB" id="2113314at2759"/>
<dbReference type="EMBL" id="MU004238">
    <property type="protein sequence ID" value="KAF2666838.1"/>
    <property type="molecule type" value="Genomic_DNA"/>
</dbReference>
<feature type="domain" description="Agd3 CBM87" evidence="3">
    <location>
        <begin position="34"/>
        <end position="248"/>
    </location>
</feature>
<feature type="signal peptide" evidence="1">
    <location>
        <begin position="1"/>
        <end position="29"/>
    </location>
</feature>
<sequence length="699" mass="77802">MAPSWSMLPSLRLLLLIAILGIFTSIVSAANSAKATVLVIARDIDSARTAHSGLQGYGIPYRVLVVPLSGATLPTLESSPTQGNFGGVVILGDVSYDYGGGSFRSALTDPQWEQLYTYQKKFKVRMIRLDVYPGPKFGTTTAIDKTGCCDAGVEQLISITNNTGFQTANVKTYAGSSTQGLYHYPARITNSSWTWEIGAFEPGGPFTERTTAAVINSQDGREQMAFFVGWGTDWAATSNFLQHPWIHWMTRGLYAGFRRVYLNTQIDDMFLVTDLYQPQGSTFRLRPSDLEHHITWMKDINRRLPKGSNYMVEIGHNGNGDIEAAVALNQQGVCNPIEAIEYPDQVDTVLEYVKLPGSGVDIWPAAPQVYRWSTTCANLDPLMQWFKNPTKRDAFMHVSHTFTHEALNNATYADASKEISFNRAWLQQSGISAAKRYSTAGLIPPAITGLHNADTIKAWMDNGIKHVVGDNTRPILRNQQNEYWPAISTNAVNGYPGLVIMPRWATTIYYNCDLPDCTLNEWTTTSGGSGDYQHLLDDARNTNTKYLLGLHWDPYMFHQANLRVADVPTTMVNGVELQLGLMQTWTEIVTQEMVRLTDWPIITLKHDDTAQAFMDRMSRDQCSPGILWNYSDDGNSVISITVTTATQNKCKVPIPVTLPVEAATPANAKREKVGNDPLTFWVKMEGQPVTVPFREPIRL</sequence>
<feature type="domain" description="Agd3 deacetylase" evidence="2">
    <location>
        <begin position="262"/>
        <end position="625"/>
    </location>
</feature>
<evidence type="ECO:0008006" key="7">
    <source>
        <dbReference type="Google" id="ProtNLM"/>
    </source>
</evidence>
<organism evidence="5 6">
    <name type="scientific">Microthyrium microscopicum</name>
    <dbReference type="NCBI Taxonomy" id="703497"/>
    <lineage>
        <taxon>Eukaryota</taxon>
        <taxon>Fungi</taxon>
        <taxon>Dikarya</taxon>
        <taxon>Ascomycota</taxon>
        <taxon>Pezizomycotina</taxon>
        <taxon>Dothideomycetes</taxon>
        <taxon>Dothideomycetes incertae sedis</taxon>
        <taxon>Microthyriales</taxon>
        <taxon>Microthyriaceae</taxon>
        <taxon>Microthyrium</taxon>
    </lineage>
</organism>